<accession>K0ETI3</accession>
<dbReference type="eggNOG" id="ENOG5033ANC">
    <property type="taxonomic scope" value="Bacteria"/>
</dbReference>
<dbReference type="InterPro" id="IPR045441">
    <property type="entry name" value="DUF6506"/>
</dbReference>
<evidence type="ECO:0000313" key="2">
    <source>
        <dbReference type="Proteomes" id="UP000006304"/>
    </source>
</evidence>
<keyword evidence="2" id="KW-1185">Reference proteome</keyword>
<dbReference type="Proteomes" id="UP000006304">
    <property type="component" value="Chromosome"/>
</dbReference>
<dbReference type="EMBL" id="CP003876">
    <property type="protein sequence ID" value="AFU00399.1"/>
    <property type="molecule type" value="Genomic_DNA"/>
</dbReference>
<dbReference type="AlphaFoldDB" id="K0ETI3"/>
<organism evidence="1 2">
    <name type="scientific">Nocardia brasiliensis (strain ATCC 700358 / HUJEG-1)</name>
    <dbReference type="NCBI Taxonomy" id="1133849"/>
    <lineage>
        <taxon>Bacteria</taxon>
        <taxon>Bacillati</taxon>
        <taxon>Actinomycetota</taxon>
        <taxon>Actinomycetes</taxon>
        <taxon>Mycobacteriales</taxon>
        <taxon>Nocardiaceae</taxon>
        <taxon>Nocardia</taxon>
    </lineage>
</organism>
<dbReference type="KEGG" id="nbr:O3I_012190"/>
<reference evidence="1 2" key="1">
    <citation type="journal article" date="2012" name="J. Bacteriol.">
        <title>Complete genome sequence of Nocardia brasiliensis HUJEG-1.</title>
        <authorList>
            <person name="Vera-Cabrera L."/>
            <person name="Ortiz-Lopez R."/>
            <person name="Elizondo-Gonzalez R."/>
            <person name="Perez-Maya A.A."/>
            <person name="Ocampo-Candiani J."/>
        </authorList>
    </citation>
    <scope>NUCLEOTIDE SEQUENCE [LARGE SCALE GENOMIC DNA]</scope>
    <source>
        <strain evidence="2">ATCC 700358</strain>
    </source>
</reference>
<dbReference type="STRING" id="1133849.O3I_012190"/>
<dbReference type="Pfam" id="PF20116">
    <property type="entry name" value="DUF6506"/>
    <property type="match status" value="2"/>
</dbReference>
<proteinExistence type="predicted"/>
<protein>
    <submittedName>
        <fullName evidence="1">Uncharacterized protein</fullName>
    </submittedName>
</protein>
<gene>
    <name evidence="1" type="ORF">O3I_012190</name>
</gene>
<sequence length="193" mass="19913">MSGTTTAVIYEAAEATDRVVTQWAGGEIMFLAVPGPEVGIELAVSLAKDGVGLIELCGGFGLPGHAAALAAVGGDTPVSAVLYGIESLTAADEFKQRYERGATLRGAFIYLSPEADPETDRVTRRDGMLTTVFAAARSAAQAADIAATLAAEPEGLHLIELYGGIGPDWAAAVLDRVGGRVPVGLPCYPPTRR</sequence>
<dbReference type="HOGENOM" id="CLU_1352289_0_0_11"/>
<name>K0ETI3_NOCB7</name>
<evidence type="ECO:0000313" key="1">
    <source>
        <dbReference type="EMBL" id="AFU00399.1"/>
    </source>
</evidence>